<dbReference type="InterPro" id="IPR052158">
    <property type="entry name" value="INH-QAR"/>
</dbReference>
<dbReference type="Pfam" id="PF01965">
    <property type="entry name" value="DJ-1_PfpI"/>
    <property type="match status" value="1"/>
</dbReference>
<gene>
    <name evidence="2" type="ORF">HH303_15035</name>
</gene>
<comment type="caution">
    <text evidence="2">The sequence shown here is derived from an EMBL/GenBank/DDBJ whole genome shotgun (WGS) entry which is preliminary data.</text>
</comment>
<dbReference type="PANTHER" id="PTHR43130:SF3">
    <property type="entry name" value="HTH-TYPE TRANSCRIPTIONAL REGULATOR RV1931C"/>
    <property type="match status" value="1"/>
</dbReference>
<dbReference type="CDD" id="cd03139">
    <property type="entry name" value="GATase1_PfpI_2"/>
    <property type="match status" value="1"/>
</dbReference>
<keyword evidence="3" id="KW-1185">Reference proteome</keyword>
<dbReference type="PANTHER" id="PTHR43130">
    <property type="entry name" value="ARAC-FAMILY TRANSCRIPTIONAL REGULATOR"/>
    <property type="match status" value="1"/>
</dbReference>
<accession>A0A7Y0E237</accession>
<reference evidence="2 3" key="1">
    <citation type="submission" date="2020-04" db="EMBL/GenBank/DDBJ databases">
        <title>Rhodospirillaceae bacterium KN72 isolated from deep sea.</title>
        <authorList>
            <person name="Zhang D.-C."/>
        </authorList>
    </citation>
    <scope>NUCLEOTIDE SEQUENCE [LARGE SCALE GENOMIC DNA]</scope>
    <source>
        <strain evidence="2 3">KN72</strain>
    </source>
</reference>
<evidence type="ECO:0000259" key="1">
    <source>
        <dbReference type="Pfam" id="PF01965"/>
    </source>
</evidence>
<organism evidence="2 3">
    <name type="scientific">Pacificispira spongiicola</name>
    <dbReference type="NCBI Taxonomy" id="2729598"/>
    <lineage>
        <taxon>Bacteria</taxon>
        <taxon>Pseudomonadati</taxon>
        <taxon>Pseudomonadota</taxon>
        <taxon>Alphaproteobacteria</taxon>
        <taxon>Rhodospirillales</taxon>
        <taxon>Rhodospirillaceae</taxon>
        <taxon>Pacificispira</taxon>
    </lineage>
</organism>
<dbReference type="AlphaFoldDB" id="A0A7Y0E237"/>
<name>A0A7Y0E237_9PROT</name>
<dbReference type="InterPro" id="IPR029062">
    <property type="entry name" value="Class_I_gatase-like"/>
</dbReference>
<protein>
    <submittedName>
        <fullName evidence="2">DJ-1/PfpI family protein</fullName>
    </submittedName>
</protein>
<dbReference type="GO" id="GO:0006355">
    <property type="term" value="P:regulation of DNA-templated transcription"/>
    <property type="evidence" value="ECO:0007669"/>
    <property type="project" value="TreeGrafter"/>
</dbReference>
<dbReference type="SUPFAM" id="SSF52317">
    <property type="entry name" value="Class I glutamine amidotransferase-like"/>
    <property type="match status" value="1"/>
</dbReference>
<evidence type="ECO:0000313" key="3">
    <source>
        <dbReference type="Proteomes" id="UP000539372"/>
    </source>
</evidence>
<dbReference type="InterPro" id="IPR002818">
    <property type="entry name" value="DJ-1/PfpI"/>
</dbReference>
<feature type="domain" description="DJ-1/PfpI" evidence="1">
    <location>
        <begin position="7"/>
        <end position="169"/>
    </location>
</feature>
<dbReference type="RefSeq" id="WP_169626189.1">
    <property type="nucleotide sequence ID" value="NZ_JABBNT010000004.1"/>
</dbReference>
<dbReference type="Proteomes" id="UP000539372">
    <property type="component" value="Unassembled WGS sequence"/>
</dbReference>
<sequence>MSVTYGILLFEDFEELDAIGPWEVFGMAAEEKPGDRLICISRDGQPVRARKGLRVIPDYSFANCPPLDVLLVPGGDGSKLLVDDKEVLSWIAERGAAATWATSVCTGARLMIKSGLAKGKRVTTHWSAIDPIRSWGETDVLSGPRFVRDGKLVTAAGVSAGIDMALWIVGQLYDPDFARTVQHEMEYNPAPPYTAEI</sequence>
<dbReference type="EMBL" id="JABBNT010000004">
    <property type="protein sequence ID" value="NMM45809.1"/>
    <property type="molecule type" value="Genomic_DNA"/>
</dbReference>
<evidence type="ECO:0000313" key="2">
    <source>
        <dbReference type="EMBL" id="NMM45809.1"/>
    </source>
</evidence>
<proteinExistence type="predicted"/>
<dbReference type="Gene3D" id="3.40.50.880">
    <property type="match status" value="1"/>
</dbReference>